<dbReference type="AlphaFoldDB" id="A0AAD2FTQ3"/>
<gene>
    <name evidence="2" type="ORF">CYCCA115_LOCUS14039</name>
</gene>
<accession>A0AAD2FTQ3</accession>
<comment type="caution">
    <text evidence="2">The sequence shown here is derived from an EMBL/GenBank/DDBJ whole genome shotgun (WGS) entry which is preliminary data.</text>
</comment>
<keyword evidence="3" id="KW-1185">Reference proteome</keyword>
<feature type="compositionally biased region" description="Basic residues" evidence="1">
    <location>
        <begin position="8"/>
        <end position="20"/>
    </location>
</feature>
<evidence type="ECO:0000313" key="3">
    <source>
        <dbReference type="Proteomes" id="UP001295423"/>
    </source>
</evidence>
<name>A0AAD2FTQ3_9STRA</name>
<dbReference type="InterPro" id="IPR036465">
    <property type="entry name" value="vWFA_dom_sf"/>
</dbReference>
<protein>
    <recommendedName>
        <fullName evidence="4">VWFA domain-containing protein</fullName>
    </recommendedName>
</protein>
<dbReference type="EMBL" id="CAKOGP040001825">
    <property type="protein sequence ID" value="CAJ1953439.1"/>
    <property type="molecule type" value="Genomic_DNA"/>
</dbReference>
<evidence type="ECO:0000256" key="1">
    <source>
        <dbReference type="SAM" id="MobiDB-lite"/>
    </source>
</evidence>
<sequence length="410" mass="46452">MPSSSKKSSSRSKKSSRSKHGTSSSRHRENRDQTDAIPIAESHQDLPIVESQPVVESYGNVNPEPVFDEQHYSLLQKQGFSSGLAKALATNASSFYQRVWIVDNSGSMQIGDGHRINTVGGVIEMKPVSRWEEIQDTVIYHSQMAALLGSFTKFRLLNMPGKSVGVQEFSVGMYGNDVESELRNARMVINRTKPDGVTPLTRHIFEIHSEIRSMLPELHRTGRKVAVVIATDGLPTDDQGNGGEEITHEFVRALRGLEGLPIWLVIRLCTDEDDVTDFYNNLDGKLELSLEVLDDFMGEAKEVSKKNPWLNYAIPMHRCRELGYHDRLFDLIDERPLTKGELRDFCVLLFGTQYEEIPDPLSAWKEFISYVESRLRKEKDQWSPIKKKLIPWINVKKLKKIHGGSACVIQ</sequence>
<dbReference type="SUPFAM" id="SSF53300">
    <property type="entry name" value="vWA-like"/>
    <property type="match status" value="1"/>
</dbReference>
<organism evidence="2 3">
    <name type="scientific">Cylindrotheca closterium</name>
    <dbReference type="NCBI Taxonomy" id="2856"/>
    <lineage>
        <taxon>Eukaryota</taxon>
        <taxon>Sar</taxon>
        <taxon>Stramenopiles</taxon>
        <taxon>Ochrophyta</taxon>
        <taxon>Bacillariophyta</taxon>
        <taxon>Bacillariophyceae</taxon>
        <taxon>Bacillariophycidae</taxon>
        <taxon>Bacillariales</taxon>
        <taxon>Bacillariaceae</taxon>
        <taxon>Cylindrotheca</taxon>
    </lineage>
</organism>
<evidence type="ECO:0008006" key="4">
    <source>
        <dbReference type="Google" id="ProtNLM"/>
    </source>
</evidence>
<feature type="region of interest" description="Disordered" evidence="1">
    <location>
        <begin position="1"/>
        <end position="46"/>
    </location>
</feature>
<reference evidence="2" key="1">
    <citation type="submission" date="2023-08" db="EMBL/GenBank/DDBJ databases">
        <authorList>
            <person name="Audoor S."/>
            <person name="Bilcke G."/>
        </authorList>
    </citation>
    <scope>NUCLEOTIDE SEQUENCE</scope>
</reference>
<evidence type="ECO:0000313" key="2">
    <source>
        <dbReference type="EMBL" id="CAJ1953439.1"/>
    </source>
</evidence>
<dbReference type="Proteomes" id="UP001295423">
    <property type="component" value="Unassembled WGS sequence"/>
</dbReference>
<proteinExistence type="predicted"/>